<dbReference type="InterPro" id="IPR050459">
    <property type="entry name" value="WD_repeat_RBAP46/RBAP48/MSI1"/>
</dbReference>
<gene>
    <name evidence="5" type="ORF">Vafri_18416</name>
</gene>
<evidence type="ECO:0000313" key="5">
    <source>
        <dbReference type="EMBL" id="GIL64517.1"/>
    </source>
</evidence>
<feature type="repeat" description="WD" evidence="3">
    <location>
        <begin position="417"/>
        <end position="459"/>
    </location>
</feature>
<dbReference type="Proteomes" id="UP000747399">
    <property type="component" value="Unassembled WGS sequence"/>
</dbReference>
<accession>A0A8J4FB57</accession>
<evidence type="ECO:0000256" key="2">
    <source>
        <dbReference type="ARBA" id="ARBA00022737"/>
    </source>
</evidence>
<feature type="region of interest" description="Disordered" evidence="4">
    <location>
        <begin position="173"/>
        <end position="226"/>
    </location>
</feature>
<organism evidence="5 6">
    <name type="scientific">Volvox africanus</name>
    <dbReference type="NCBI Taxonomy" id="51714"/>
    <lineage>
        <taxon>Eukaryota</taxon>
        <taxon>Viridiplantae</taxon>
        <taxon>Chlorophyta</taxon>
        <taxon>core chlorophytes</taxon>
        <taxon>Chlorophyceae</taxon>
        <taxon>CS clade</taxon>
        <taxon>Chlamydomonadales</taxon>
        <taxon>Volvocaceae</taxon>
        <taxon>Volvox</taxon>
    </lineage>
</organism>
<evidence type="ECO:0000313" key="6">
    <source>
        <dbReference type="Proteomes" id="UP000747399"/>
    </source>
</evidence>
<reference evidence="5" key="1">
    <citation type="journal article" date="2021" name="Proc. Natl. Acad. Sci. U.S.A.">
        <title>Three genomes in the algal genus Volvox reveal the fate of a haploid sex-determining region after a transition to homothallism.</title>
        <authorList>
            <person name="Yamamoto K."/>
            <person name="Hamaji T."/>
            <person name="Kawai-Toyooka H."/>
            <person name="Matsuzaki R."/>
            <person name="Takahashi F."/>
            <person name="Nishimura Y."/>
            <person name="Kawachi M."/>
            <person name="Noguchi H."/>
            <person name="Minakuchi Y."/>
            <person name="Umen J.G."/>
            <person name="Toyoda A."/>
            <person name="Nozaki H."/>
        </authorList>
    </citation>
    <scope>NUCLEOTIDE SEQUENCE</scope>
    <source>
        <strain evidence="5">NIES-3780</strain>
    </source>
</reference>
<evidence type="ECO:0000256" key="3">
    <source>
        <dbReference type="PROSITE-ProRule" id="PRU00221"/>
    </source>
</evidence>
<protein>
    <recommendedName>
        <fullName evidence="7">Histone-binding protein RBBP4 N-terminal domain-containing protein</fullName>
    </recommendedName>
</protein>
<dbReference type="PANTHER" id="PTHR22850">
    <property type="entry name" value="WD40 REPEAT FAMILY"/>
    <property type="match status" value="1"/>
</dbReference>
<dbReference type="Gene3D" id="2.130.10.10">
    <property type="entry name" value="YVTN repeat-like/Quinoprotein amine dehydrogenase"/>
    <property type="match status" value="1"/>
</dbReference>
<keyword evidence="6" id="KW-1185">Reference proteome</keyword>
<keyword evidence="2" id="KW-0677">Repeat</keyword>
<dbReference type="AlphaFoldDB" id="A0A8J4FB57"/>
<feature type="compositionally biased region" description="Gly residues" evidence="4">
    <location>
        <begin position="211"/>
        <end position="222"/>
    </location>
</feature>
<dbReference type="SMART" id="SM00320">
    <property type="entry name" value="WD40"/>
    <property type="match status" value="3"/>
</dbReference>
<sequence>MESAAELFKSLSDEDCSGRDTALLPYVQVLQRWKVWLDNVPLFYSACVQFTDVWPSNSIQLYPHIHLEPTAPGLSRSAVLYGNRRESDDVPLLILATCLMDGLGKSRPTQLQQDEDAFRKVCSFTHTIGDIDRIRYCPQRPALVAVKSAGTALSLYDVSPALSLLDRISAEEHGTAAAAEEEEEEGVDSIKAGEDQSRSKETGGEDDEPTGVGGSGADGGGPISVLESPAQEDVSLTWGCCGPHGSGDDGGVRLFSGLLGGGVGEYAVREDGSLAEVTVRRGGHDADATVVDLAWGGPCDPGPHKPTAEAGTRTSGGALAASGLLGSAGTDGRTLLWDPRQRQPALQAPRCRRDVNTVAFASTADGGGCGDGTGPLLATAGDEGIIRIYDIRTLGSCGASACGRLSRTAGVTALHRLKAHNCRVLQVSFSPHSRSLLASSDDQGRVLVWDLDRTTRLDEGLDTRPQLLFVHAGHTLPVDDFSWSTELYGTLASVSGSINPEVVAAARAYPGAESDLPQPPSAVQVWRPSWNILPTDPHCKR</sequence>
<dbReference type="PROSITE" id="PS50082">
    <property type="entry name" value="WD_REPEATS_2"/>
    <property type="match status" value="1"/>
</dbReference>
<dbReference type="InterPro" id="IPR015943">
    <property type="entry name" value="WD40/YVTN_repeat-like_dom_sf"/>
</dbReference>
<dbReference type="Pfam" id="PF00400">
    <property type="entry name" value="WD40"/>
    <property type="match status" value="1"/>
</dbReference>
<dbReference type="SUPFAM" id="SSF50978">
    <property type="entry name" value="WD40 repeat-like"/>
    <property type="match status" value="1"/>
</dbReference>
<dbReference type="InterPro" id="IPR001680">
    <property type="entry name" value="WD40_rpt"/>
</dbReference>
<keyword evidence="1 3" id="KW-0853">WD repeat</keyword>
<proteinExistence type="predicted"/>
<evidence type="ECO:0000256" key="1">
    <source>
        <dbReference type="ARBA" id="ARBA00022574"/>
    </source>
</evidence>
<dbReference type="PROSITE" id="PS50294">
    <property type="entry name" value="WD_REPEATS_REGION"/>
    <property type="match status" value="1"/>
</dbReference>
<dbReference type="EMBL" id="BNCO01000067">
    <property type="protein sequence ID" value="GIL64517.1"/>
    <property type="molecule type" value="Genomic_DNA"/>
</dbReference>
<name>A0A8J4FB57_9CHLO</name>
<feature type="compositionally biased region" description="Basic and acidic residues" evidence="4">
    <location>
        <begin position="191"/>
        <end position="203"/>
    </location>
</feature>
<dbReference type="InterPro" id="IPR036322">
    <property type="entry name" value="WD40_repeat_dom_sf"/>
</dbReference>
<evidence type="ECO:0000256" key="4">
    <source>
        <dbReference type="SAM" id="MobiDB-lite"/>
    </source>
</evidence>
<evidence type="ECO:0008006" key="7">
    <source>
        <dbReference type="Google" id="ProtNLM"/>
    </source>
</evidence>
<comment type="caution">
    <text evidence="5">The sequence shown here is derived from an EMBL/GenBank/DDBJ whole genome shotgun (WGS) entry which is preliminary data.</text>
</comment>